<evidence type="ECO:0000256" key="6">
    <source>
        <dbReference type="ARBA" id="ARBA00023136"/>
    </source>
</evidence>
<comment type="subcellular location">
    <subcellularLocation>
        <location evidence="1">Membrane</location>
        <topology evidence="1">Multi-pass membrane protein</topology>
    </subcellularLocation>
</comment>
<dbReference type="Pfam" id="PF01694">
    <property type="entry name" value="Rhomboid"/>
    <property type="match status" value="1"/>
</dbReference>
<dbReference type="Gene3D" id="1.20.1540.10">
    <property type="entry name" value="Rhomboid-like"/>
    <property type="match status" value="1"/>
</dbReference>
<evidence type="ECO:0000256" key="4">
    <source>
        <dbReference type="ARBA" id="ARBA00022801"/>
    </source>
</evidence>
<feature type="transmembrane region" description="Helical" evidence="7">
    <location>
        <begin position="284"/>
        <end position="300"/>
    </location>
</feature>
<dbReference type="GO" id="GO:0004252">
    <property type="term" value="F:serine-type endopeptidase activity"/>
    <property type="evidence" value="ECO:0007669"/>
    <property type="project" value="InterPro"/>
</dbReference>
<dbReference type="InParanoid" id="A0A067QCL5"/>
<feature type="domain" description="Peptidase S54 rhomboid" evidence="8">
    <location>
        <begin position="157"/>
        <end position="302"/>
    </location>
</feature>
<reference evidence="10" key="1">
    <citation type="journal article" date="2014" name="Proc. Natl. Acad. Sci. U.S.A.">
        <title>Extensive sampling of basidiomycete genomes demonstrates inadequacy of the white-rot/brown-rot paradigm for wood decay fungi.</title>
        <authorList>
            <person name="Riley R."/>
            <person name="Salamov A.A."/>
            <person name="Brown D.W."/>
            <person name="Nagy L.G."/>
            <person name="Floudas D."/>
            <person name="Held B.W."/>
            <person name="Levasseur A."/>
            <person name="Lombard V."/>
            <person name="Morin E."/>
            <person name="Otillar R."/>
            <person name="Lindquist E.A."/>
            <person name="Sun H."/>
            <person name="LaButti K.M."/>
            <person name="Schmutz J."/>
            <person name="Jabbour D."/>
            <person name="Luo H."/>
            <person name="Baker S.E."/>
            <person name="Pisabarro A.G."/>
            <person name="Walton J.D."/>
            <person name="Blanchette R.A."/>
            <person name="Henrissat B."/>
            <person name="Martin F."/>
            <person name="Cullen D."/>
            <person name="Hibbett D.S."/>
            <person name="Grigoriev I.V."/>
        </authorList>
    </citation>
    <scope>NUCLEOTIDE SEQUENCE [LARGE SCALE GENOMIC DNA]</scope>
    <source>
        <strain evidence="10">MUCL 33604</strain>
    </source>
</reference>
<evidence type="ECO:0000259" key="8">
    <source>
        <dbReference type="Pfam" id="PF01694"/>
    </source>
</evidence>
<dbReference type="InterPro" id="IPR022764">
    <property type="entry name" value="Peptidase_S54_rhomboid_dom"/>
</dbReference>
<dbReference type="HOGENOM" id="CLU_055068_7_2_1"/>
<dbReference type="GO" id="GO:0006465">
    <property type="term" value="P:signal peptide processing"/>
    <property type="evidence" value="ECO:0007669"/>
    <property type="project" value="TreeGrafter"/>
</dbReference>
<feature type="transmembrane region" description="Helical" evidence="7">
    <location>
        <begin position="199"/>
        <end position="216"/>
    </location>
</feature>
<dbReference type="GO" id="GO:0016020">
    <property type="term" value="C:membrane"/>
    <property type="evidence" value="ECO:0007669"/>
    <property type="project" value="UniProtKB-SubCell"/>
</dbReference>
<dbReference type="SUPFAM" id="SSF144091">
    <property type="entry name" value="Rhomboid-like"/>
    <property type="match status" value="1"/>
</dbReference>
<dbReference type="AlphaFoldDB" id="A0A067QCL5"/>
<evidence type="ECO:0000256" key="1">
    <source>
        <dbReference type="ARBA" id="ARBA00004141"/>
    </source>
</evidence>
<gene>
    <name evidence="9" type="ORF">JAAARDRAFT_238415</name>
</gene>
<dbReference type="PANTHER" id="PTHR43731:SF14">
    <property type="entry name" value="PRESENILIN-ASSOCIATED RHOMBOID-LIKE PROTEIN, MITOCHONDRIAL"/>
    <property type="match status" value="1"/>
</dbReference>
<evidence type="ECO:0000256" key="5">
    <source>
        <dbReference type="ARBA" id="ARBA00022989"/>
    </source>
</evidence>
<dbReference type="PANTHER" id="PTHR43731">
    <property type="entry name" value="RHOMBOID PROTEASE"/>
    <property type="match status" value="1"/>
</dbReference>
<proteinExistence type="inferred from homology"/>
<evidence type="ECO:0000256" key="3">
    <source>
        <dbReference type="ARBA" id="ARBA00022692"/>
    </source>
</evidence>
<dbReference type="STRING" id="933084.A0A067QCL5"/>
<evidence type="ECO:0000256" key="2">
    <source>
        <dbReference type="ARBA" id="ARBA00009045"/>
    </source>
</evidence>
<organism evidence="9 10">
    <name type="scientific">Jaapia argillacea MUCL 33604</name>
    <dbReference type="NCBI Taxonomy" id="933084"/>
    <lineage>
        <taxon>Eukaryota</taxon>
        <taxon>Fungi</taxon>
        <taxon>Dikarya</taxon>
        <taxon>Basidiomycota</taxon>
        <taxon>Agaricomycotina</taxon>
        <taxon>Agaricomycetes</taxon>
        <taxon>Agaricomycetidae</taxon>
        <taxon>Jaapiales</taxon>
        <taxon>Jaapiaceae</taxon>
        <taxon>Jaapia</taxon>
    </lineage>
</organism>
<dbReference type="Proteomes" id="UP000027265">
    <property type="component" value="Unassembled WGS sequence"/>
</dbReference>
<keyword evidence="3 7" id="KW-0812">Transmembrane</keyword>
<evidence type="ECO:0000313" key="10">
    <source>
        <dbReference type="Proteomes" id="UP000027265"/>
    </source>
</evidence>
<name>A0A067QCL5_9AGAM</name>
<keyword evidence="4" id="KW-0378">Hydrolase</keyword>
<keyword evidence="5 7" id="KW-1133">Transmembrane helix</keyword>
<dbReference type="InterPro" id="IPR050925">
    <property type="entry name" value="Rhomboid_protease_S54"/>
</dbReference>
<evidence type="ECO:0000313" key="9">
    <source>
        <dbReference type="EMBL" id="KDQ64808.1"/>
    </source>
</evidence>
<dbReference type="OrthoDB" id="418595at2759"/>
<keyword evidence="6 7" id="KW-0472">Membrane</keyword>
<feature type="transmembrane region" description="Helical" evidence="7">
    <location>
        <begin position="108"/>
        <end position="127"/>
    </location>
</feature>
<dbReference type="InterPro" id="IPR035952">
    <property type="entry name" value="Rhomboid-like_sf"/>
</dbReference>
<evidence type="ECO:0000256" key="7">
    <source>
        <dbReference type="SAM" id="Phobius"/>
    </source>
</evidence>
<protein>
    <recommendedName>
        <fullName evidence="8">Peptidase S54 rhomboid domain-containing protein</fullName>
    </recommendedName>
</protein>
<feature type="transmembrane region" description="Helical" evidence="7">
    <location>
        <begin position="249"/>
        <end position="269"/>
    </location>
</feature>
<sequence length="311" mass="34949">MANATRILRALAPLLKNPCFRNLGSFSFRRAYTLAVPLNSSRSSSLAFPKNYFNPHTSFYPSILQFVKNDIWKATHRSTRSGFTGGSSKPPRPPPRWQLWINSIPQPIVLWGILVVNGIVFLGWQYARDRATSQRDIGPYMWFRDNFTVSMRNVSEGRIWTILTSCFSHEDTAHIFFNAFTYYFMAPSVIGVLGNAQFLTLYLGGGVVCSLTSLAWHRYKHRDTSSHGASGAGYAIISFLAAMSPRSTFSLYGIIPIPAWLVVSGIFVWDAGSAIMDKRSSTDTAGHIGGLLAGVAYYFFKIRPMMRRRSW</sequence>
<dbReference type="EMBL" id="KL197709">
    <property type="protein sequence ID" value="KDQ64808.1"/>
    <property type="molecule type" value="Genomic_DNA"/>
</dbReference>
<accession>A0A067QCL5</accession>
<keyword evidence="10" id="KW-1185">Reference proteome</keyword>
<comment type="similarity">
    <text evidence="2">Belongs to the peptidase S54 family.</text>
</comment>